<name>A0A6G7EE15_9CAUL</name>
<dbReference type="SMART" id="SM00530">
    <property type="entry name" value="HTH_XRE"/>
    <property type="match status" value="1"/>
</dbReference>
<gene>
    <name evidence="4" type="ORF">BREV_BREV_01515</name>
    <name evidence="3" type="ORF">GYM46_00580</name>
</gene>
<dbReference type="EMBL" id="UXHF01000025">
    <property type="protein sequence ID" value="VDC49866.1"/>
    <property type="molecule type" value="Genomic_DNA"/>
</dbReference>
<dbReference type="AlphaFoldDB" id="A0A6G7EE15"/>
<dbReference type="EMBL" id="CP048751">
    <property type="protein sequence ID" value="QIH71609.1"/>
    <property type="molecule type" value="Genomic_DNA"/>
</dbReference>
<dbReference type="CDD" id="cd00093">
    <property type="entry name" value="HTH_XRE"/>
    <property type="match status" value="1"/>
</dbReference>
<evidence type="ECO:0000313" key="4">
    <source>
        <dbReference type="EMBL" id="VDC49866.1"/>
    </source>
</evidence>
<dbReference type="InterPro" id="IPR050807">
    <property type="entry name" value="TransReg_Diox_bact_type"/>
</dbReference>
<reference evidence="4 5" key="1">
    <citation type="submission" date="2018-11" db="EMBL/GenBank/DDBJ databases">
        <authorList>
            <person name="Peiro R."/>
            <person name="Begona"/>
            <person name="Cbmso G."/>
            <person name="Lopez M."/>
            <person name="Gonzalez S."/>
            <person name="Sacristan E."/>
            <person name="Castillo E."/>
        </authorList>
    </citation>
    <scope>NUCLEOTIDE SEQUENCE [LARGE SCALE GENOMIC DNA]</scope>
    <source>
        <strain evidence="4">Brev_genome</strain>
    </source>
</reference>
<dbReference type="InterPro" id="IPR010982">
    <property type="entry name" value="Lambda_DNA-bd_dom_sf"/>
</dbReference>
<dbReference type="GO" id="GO:0005829">
    <property type="term" value="C:cytosol"/>
    <property type="evidence" value="ECO:0007669"/>
    <property type="project" value="TreeGrafter"/>
</dbReference>
<dbReference type="Proteomes" id="UP000289220">
    <property type="component" value="Unassembled WGS sequence"/>
</dbReference>
<sequence>MAKVAIKTPQGDNLNPVDLHVGRRVAERRQALRYSQAQLAQAAGVTFQQIQKYERGSNRIAASRLWEIAEFLNVDLNYFFEGLGLPDGPEARMGGAPTKQTAEIARRAPELSVRNQKLVLDLIQQLARVSAETGAEIDV</sequence>
<evidence type="ECO:0000259" key="2">
    <source>
        <dbReference type="PROSITE" id="PS50943"/>
    </source>
</evidence>
<feature type="domain" description="HTH cro/C1-type" evidence="2">
    <location>
        <begin position="25"/>
        <end position="79"/>
    </location>
</feature>
<dbReference type="GO" id="GO:0003700">
    <property type="term" value="F:DNA-binding transcription factor activity"/>
    <property type="evidence" value="ECO:0007669"/>
    <property type="project" value="TreeGrafter"/>
</dbReference>
<keyword evidence="5" id="KW-1185">Reference proteome</keyword>
<dbReference type="PANTHER" id="PTHR46797">
    <property type="entry name" value="HTH-TYPE TRANSCRIPTIONAL REGULATOR"/>
    <property type="match status" value="1"/>
</dbReference>
<dbReference type="RefSeq" id="WP_008261975.1">
    <property type="nucleotide sequence ID" value="NZ_CP048751.1"/>
</dbReference>
<evidence type="ECO:0000313" key="3">
    <source>
        <dbReference type="EMBL" id="QIH71609.1"/>
    </source>
</evidence>
<evidence type="ECO:0000313" key="5">
    <source>
        <dbReference type="Proteomes" id="UP000289220"/>
    </source>
</evidence>
<proteinExistence type="predicted"/>
<protein>
    <submittedName>
        <fullName evidence="3">Helix-turn-helix transcriptional regulator</fullName>
    </submittedName>
</protein>
<evidence type="ECO:0000313" key="6">
    <source>
        <dbReference type="Proteomes" id="UP000501325"/>
    </source>
</evidence>
<dbReference type="SUPFAM" id="SSF47413">
    <property type="entry name" value="lambda repressor-like DNA-binding domains"/>
    <property type="match status" value="1"/>
</dbReference>
<keyword evidence="1" id="KW-0238">DNA-binding</keyword>
<evidence type="ECO:0000256" key="1">
    <source>
        <dbReference type="ARBA" id="ARBA00023125"/>
    </source>
</evidence>
<dbReference type="KEGG" id="bmed:GYM46_00580"/>
<dbReference type="PROSITE" id="PS50943">
    <property type="entry name" value="HTH_CROC1"/>
    <property type="match status" value="1"/>
</dbReference>
<organism evidence="4 5">
    <name type="scientific">Brevundimonas mediterranea</name>
    <dbReference type="NCBI Taxonomy" id="74329"/>
    <lineage>
        <taxon>Bacteria</taxon>
        <taxon>Pseudomonadati</taxon>
        <taxon>Pseudomonadota</taxon>
        <taxon>Alphaproteobacteria</taxon>
        <taxon>Caulobacterales</taxon>
        <taxon>Caulobacteraceae</taxon>
        <taxon>Brevundimonas</taxon>
    </lineage>
</organism>
<dbReference type="Gene3D" id="1.10.260.40">
    <property type="entry name" value="lambda repressor-like DNA-binding domains"/>
    <property type="match status" value="1"/>
</dbReference>
<dbReference type="InterPro" id="IPR001387">
    <property type="entry name" value="Cro/C1-type_HTH"/>
</dbReference>
<dbReference type="GO" id="GO:0003677">
    <property type="term" value="F:DNA binding"/>
    <property type="evidence" value="ECO:0007669"/>
    <property type="project" value="UniProtKB-KW"/>
</dbReference>
<reference evidence="3 6" key="2">
    <citation type="submission" date="2020-01" db="EMBL/GenBank/DDBJ databases">
        <authorList>
            <person name="Wang S."/>
        </authorList>
    </citation>
    <scope>NUCLEOTIDE SEQUENCE [LARGE SCALE GENOMIC DNA]</scope>
    <source>
        <strain evidence="3 6">D151-2-6</strain>
    </source>
</reference>
<dbReference type="Proteomes" id="UP000501325">
    <property type="component" value="Chromosome"/>
</dbReference>
<accession>A0A6G7EE15</accession>
<dbReference type="PANTHER" id="PTHR46797:SF1">
    <property type="entry name" value="METHYLPHOSPHONATE SYNTHASE"/>
    <property type="match status" value="1"/>
</dbReference>
<dbReference type="Pfam" id="PF01381">
    <property type="entry name" value="HTH_3"/>
    <property type="match status" value="1"/>
</dbReference>